<dbReference type="Proteomes" id="UP000293764">
    <property type="component" value="Unassembled WGS sequence"/>
</dbReference>
<dbReference type="InterPro" id="IPR019606">
    <property type="entry name" value="GerMN"/>
</dbReference>
<evidence type="ECO:0000259" key="1">
    <source>
        <dbReference type="SMART" id="SM00909"/>
    </source>
</evidence>
<dbReference type="Pfam" id="PF10646">
    <property type="entry name" value="Germane"/>
    <property type="match status" value="1"/>
</dbReference>
<organism evidence="2 3">
    <name type="scientific">Pengzhenrongella frigida</name>
    <dbReference type="NCBI Taxonomy" id="1259133"/>
    <lineage>
        <taxon>Bacteria</taxon>
        <taxon>Bacillati</taxon>
        <taxon>Actinomycetota</taxon>
        <taxon>Actinomycetes</taxon>
        <taxon>Micrococcales</taxon>
        <taxon>Pengzhenrongella</taxon>
    </lineage>
</organism>
<accession>A0A4Q5MZ23</accession>
<dbReference type="Pfam" id="PF10647">
    <property type="entry name" value="Gmad1"/>
    <property type="match status" value="1"/>
</dbReference>
<dbReference type="OrthoDB" id="3226781at2"/>
<evidence type="ECO:0000313" key="2">
    <source>
        <dbReference type="EMBL" id="RYV50183.1"/>
    </source>
</evidence>
<sequence length="561" mass="58180">MSARPVRGVRALLAALVVLVLAGCAGLPTSGPVGQGDGAVDEPGSIFPLAFGPPIGAEPQAIVQGFLAAGAAGLGDNYAVARQFLARESRTSWQPTEGVVVYSTAASIDFEQVTETQVSVTLPVVATVDADGRYTEGFPGAQQDAVFDLVRDSTGEWRISGLDDGVLLSEPFFYSVYGATPLYFLTPTRDLLVPEVRWFPRRNAATYAVRALLAGPSPWLRDAVTTAFPDGTRLAVESVPIDSEGNAMVDLNAAVASANTEDRALLKAQLVQVLQLKGIRAVNVTIAGVPMVEPPAATLLRDPAPADGLQVLSDGLLQKLTGSTLTPIETVGSLANLDPRSPAAGVDGSPQVLLSGPGQLVLAPTPGQPAQPLLARTGLLAPSVDRLGWVWSGPAPSGGLWAVRSDGTVVDVAVDWLEGRIVRSVRVSRDGTRMAVVSTGLDGPAVDVVGIVRDESGTPQRLGEQLRVGARMVDATQVVWVDEENLAVLGTSGTMTGPTMHLVPIAGETRALPALEGATSIAAGKGERALYLGSSDGSLFTLQGNSWIRVATGVTDPAFQG</sequence>
<dbReference type="PROSITE" id="PS51257">
    <property type="entry name" value="PROKAR_LIPOPROTEIN"/>
    <property type="match status" value="1"/>
</dbReference>
<dbReference type="RefSeq" id="WP_130103514.1">
    <property type="nucleotide sequence ID" value="NZ_SDWW01000040.1"/>
</dbReference>
<evidence type="ECO:0000313" key="3">
    <source>
        <dbReference type="Proteomes" id="UP000293764"/>
    </source>
</evidence>
<feature type="domain" description="GerMN" evidence="1">
    <location>
        <begin position="205"/>
        <end position="295"/>
    </location>
</feature>
<name>A0A4Q5MZ23_9MICO</name>
<dbReference type="InterPro" id="IPR059026">
    <property type="entry name" value="LpqB_N"/>
</dbReference>
<dbReference type="SMART" id="SM00909">
    <property type="entry name" value="Germane"/>
    <property type="match status" value="1"/>
</dbReference>
<dbReference type="EMBL" id="SDWW01000040">
    <property type="protein sequence ID" value="RYV50183.1"/>
    <property type="molecule type" value="Genomic_DNA"/>
</dbReference>
<keyword evidence="3" id="KW-1185">Reference proteome</keyword>
<gene>
    <name evidence="2" type="ORF">EUA98_15065</name>
</gene>
<proteinExistence type="predicted"/>
<dbReference type="InterPro" id="IPR018910">
    <property type="entry name" value="LpqB_C"/>
</dbReference>
<protein>
    <recommendedName>
        <fullName evidence="1">GerMN domain-containing protein</fullName>
    </recommendedName>
</protein>
<dbReference type="AlphaFoldDB" id="A0A4Q5MZ23"/>
<dbReference type="Pfam" id="PF25976">
    <property type="entry name" value="LpqB_N"/>
    <property type="match status" value="1"/>
</dbReference>
<comment type="caution">
    <text evidence="2">The sequence shown here is derived from an EMBL/GenBank/DDBJ whole genome shotgun (WGS) entry which is preliminary data.</text>
</comment>
<reference evidence="2 3" key="1">
    <citation type="submission" date="2019-01" db="EMBL/GenBank/DDBJ databases">
        <title>Novel species of Cellulomonas.</title>
        <authorList>
            <person name="Liu Q."/>
            <person name="Xin Y.-H."/>
        </authorList>
    </citation>
    <scope>NUCLEOTIDE SEQUENCE [LARGE SCALE GENOMIC DNA]</scope>
    <source>
        <strain evidence="2 3">HLT2-17</strain>
    </source>
</reference>